<keyword evidence="10 13" id="KW-0030">Aminoacyl-tRNA synthetase</keyword>
<dbReference type="GO" id="GO:0005524">
    <property type="term" value="F:ATP binding"/>
    <property type="evidence" value="ECO:0007669"/>
    <property type="project" value="UniProtKB-UniRule"/>
</dbReference>
<dbReference type="AlphaFoldDB" id="A0A9D1HJM9"/>
<keyword evidence="7 13" id="KW-0067">ATP-binding</keyword>
<feature type="coiled-coil region" evidence="14">
    <location>
        <begin position="732"/>
        <end position="766"/>
    </location>
</feature>
<dbReference type="InterPro" id="IPR002318">
    <property type="entry name" value="Ala-tRNA-lgiase_IIc"/>
</dbReference>
<dbReference type="InterPro" id="IPR003156">
    <property type="entry name" value="DHHA1_dom"/>
</dbReference>
<evidence type="ECO:0000256" key="12">
    <source>
        <dbReference type="ARBA" id="ARBA00048300"/>
    </source>
</evidence>
<evidence type="ECO:0000256" key="10">
    <source>
        <dbReference type="ARBA" id="ARBA00023146"/>
    </source>
</evidence>
<dbReference type="PANTHER" id="PTHR11777">
    <property type="entry name" value="ALANYL-TRNA SYNTHETASE"/>
    <property type="match status" value="1"/>
</dbReference>
<keyword evidence="6 13" id="KW-0862">Zinc</keyword>
<dbReference type="Gene3D" id="6.10.250.550">
    <property type="match status" value="1"/>
</dbReference>
<dbReference type="InterPro" id="IPR018165">
    <property type="entry name" value="Ala-tRNA-synth_IIc_core"/>
</dbReference>
<evidence type="ECO:0000256" key="8">
    <source>
        <dbReference type="ARBA" id="ARBA00022884"/>
    </source>
</evidence>
<comment type="function">
    <text evidence="11 13">Catalyzes the attachment of alanine to tRNA(Ala) in a two-step reaction: alanine is first activated by ATP to form Ala-AMP and then transferred to the acceptor end of tRNA(Ala). Also edits incorrectly charged Ser-tRNA(Ala) and Gly-tRNA(Ala) via its editing domain.</text>
</comment>
<dbReference type="GO" id="GO:0005829">
    <property type="term" value="C:cytosol"/>
    <property type="evidence" value="ECO:0007669"/>
    <property type="project" value="TreeGrafter"/>
</dbReference>
<dbReference type="Gene3D" id="3.30.930.10">
    <property type="entry name" value="Bira Bifunctional Protein, Domain 2"/>
    <property type="match status" value="1"/>
</dbReference>
<protein>
    <recommendedName>
        <fullName evidence="13">Alanine--tRNA ligase</fullName>
        <ecNumber evidence="13">6.1.1.7</ecNumber>
    </recommendedName>
    <alternativeName>
        <fullName evidence="13">Alanyl-tRNA synthetase</fullName>
        <shortName evidence="13">AlaRS</shortName>
    </alternativeName>
</protein>
<feature type="binding site" evidence="13">
    <location>
        <position position="680"/>
    </location>
    <ligand>
        <name>Zn(2+)</name>
        <dbReference type="ChEBI" id="CHEBI:29105"/>
    </ligand>
</feature>
<proteinExistence type="inferred from homology"/>
<evidence type="ECO:0000256" key="14">
    <source>
        <dbReference type="SAM" id="Coils"/>
    </source>
</evidence>
<gene>
    <name evidence="13 16" type="primary">alaS</name>
    <name evidence="16" type="ORF">IAB00_03430</name>
</gene>
<dbReference type="GO" id="GO:0000049">
    <property type="term" value="F:tRNA binding"/>
    <property type="evidence" value="ECO:0007669"/>
    <property type="project" value="UniProtKB-KW"/>
</dbReference>
<dbReference type="SMART" id="SM00863">
    <property type="entry name" value="tRNA_SAD"/>
    <property type="match status" value="1"/>
</dbReference>
<comment type="caution">
    <text evidence="16">The sequence shown here is derived from an EMBL/GenBank/DDBJ whole genome shotgun (WGS) entry which is preliminary data.</text>
</comment>
<keyword evidence="14" id="KW-0175">Coiled coil</keyword>
<keyword evidence="5 13" id="KW-0547">Nucleotide-binding</keyword>
<feature type="binding site" evidence="13">
    <location>
        <position position="579"/>
    </location>
    <ligand>
        <name>Zn(2+)</name>
        <dbReference type="ChEBI" id="CHEBI:29105"/>
    </ligand>
</feature>
<evidence type="ECO:0000256" key="6">
    <source>
        <dbReference type="ARBA" id="ARBA00022833"/>
    </source>
</evidence>
<dbReference type="FunFam" id="3.10.310.40:FF:000001">
    <property type="entry name" value="Alanine--tRNA ligase"/>
    <property type="match status" value="1"/>
</dbReference>
<comment type="similarity">
    <text evidence="1 13">Belongs to the class-II aminoacyl-tRNA synthetase family.</text>
</comment>
<keyword evidence="8 13" id="KW-0694">RNA-binding</keyword>
<dbReference type="GO" id="GO:0004813">
    <property type="term" value="F:alanine-tRNA ligase activity"/>
    <property type="evidence" value="ECO:0007669"/>
    <property type="project" value="UniProtKB-UniRule"/>
</dbReference>
<comment type="subcellular location">
    <subcellularLocation>
        <location evidence="13">Cytoplasm</location>
    </subcellularLocation>
</comment>
<feature type="binding site" evidence="13">
    <location>
        <position position="684"/>
    </location>
    <ligand>
        <name>Zn(2+)</name>
        <dbReference type="ChEBI" id="CHEBI:29105"/>
    </ligand>
</feature>
<dbReference type="SUPFAM" id="SSF55186">
    <property type="entry name" value="ThrRS/AlaRS common domain"/>
    <property type="match status" value="1"/>
</dbReference>
<evidence type="ECO:0000256" key="2">
    <source>
        <dbReference type="ARBA" id="ARBA00022555"/>
    </source>
</evidence>
<dbReference type="Gene3D" id="2.40.30.130">
    <property type="match status" value="1"/>
</dbReference>
<dbReference type="FunFam" id="2.40.30.130:FF:000001">
    <property type="entry name" value="Alanine--tRNA ligase"/>
    <property type="match status" value="1"/>
</dbReference>
<evidence type="ECO:0000313" key="17">
    <source>
        <dbReference type="Proteomes" id="UP000824124"/>
    </source>
</evidence>
<dbReference type="GO" id="GO:0008270">
    <property type="term" value="F:zinc ion binding"/>
    <property type="evidence" value="ECO:0007669"/>
    <property type="project" value="UniProtKB-UniRule"/>
</dbReference>
<evidence type="ECO:0000256" key="13">
    <source>
        <dbReference type="HAMAP-Rule" id="MF_00036"/>
    </source>
</evidence>
<dbReference type="InterPro" id="IPR018162">
    <property type="entry name" value="Ala-tRNA-ligase_IIc_anticod-bd"/>
</dbReference>
<dbReference type="SUPFAM" id="SSF55681">
    <property type="entry name" value="Class II aaRS and biotin synthetases"/>
    <property type="match status" value="1"/>
</dbReference>
<evidence type="ECO:0000256" key="7">
    <source>
        <dbReference type="ARBA" id="ARBA00022840"/>
    </source>
</evidence>
<dbReference type="Pfam" id="PF01411">
    <property type="entry name" value="tRNA-synt_2c"/>
    <property type="match status" value="1"/>
</dbReference>
<dbReference type="PANTHER" id="PTHR11777:SF9">
    <property type="entry name" value="ALANINE--TRNA LIGASE, CYTOPLASMIC"/>
    <property type="match status" value="1"/>
</dbReference>
<keyword evidence="3 13" id="KW-0436">Ligase</keyword>
<dbReference type="PROSITE" id="PS50860">
    <property type="entry name" value="AA_TRNA_LIGASE_II_ALA"/>
    <property type="match status" value="1"/>
</dbReference>
<dbReference type="InterPro" id="IPR050058">
    <property type="entry name" value="Ala-tRNA_ligase"/>
</dbReference>
<dbReference type="GO" id="GO:0140096">
    <property type="term" value="F:catalytic activity, acting on a protein"/>
    <property type="evidence" value="ECO:0007669"/>
    <property type="project" value="UniProtKB-ARBA"/>
</dbReference>
<reference evidence="16" key="2">
    <citation type="journal article" date="2021" name="PeerJ">
        <title>Extensive microbial diversity within the chicken gut microbiome revealed by metagenomics and culture.</title>
        <authorList>
            <person name="Gilroy R."/>
            <person name="Ravi A."/>
            <person name="Getino M."/>
            <person name="Pursley I."/>
            <person name="Horton D.L."/>
            <person name="Alikhan N.F."/>
            <person name="Baker D."/>
            <person name="Gharbi K."/>
            <person name="Hall N."/>
            <person name="Watson M."/>
            <person name="Adriaenssens E.M."/>
            <person name="Foster-Nyarko E."/>
            <person name="Jarju S."/>
            <person name="Secka A."/>
            <person name="Antonio M."/>
            <person name="Oren A."/>
            <person name="Chaudhuri R.R."/>
            <person name="La Ragione R."/>
            <person name="Hildebrand F."/>
            <person name="Pallen M.J."/>
        </authorList>
    </citation>
    <scope>NUCLEOTIDE SEQUENCE</scope>
    <source>
        <strain evidence="16">2830</strain>
    </source>
</reference>
<dbReference type="InterPro" id="IPR018163">
    <property type="entry name" value="Thr/Ala-tRNA-synth_IIc_edit"/>
</dbReference>
<dbReference type="SUPFAM" id="SSF101353">
    <property type="entry name" value="Putative anticodon-binding domain of alanyl-tRNA synthetase (AlaRS)"/>
    <property type="match status" value="1"/>
</dbReference>
<keyword evidence="2 13" id="KW-0820">tRNA-binding</keyword>
<evidence type="ECO:0000256" key="1">
    <source>
        <dbReference type="ARBA" id="ARBA00008226"/>
    </source>
</evidence>
<organism evidence="16 17">
    <name type="scientific">Candidatus Avidehalobacter gallistercoris</name>
    <dbReference type="NCBI Taxonomy" id="2840694"/>
    <lineage>
        <taxon>Bacteria</taxon>
        <taxon>Bacillati</taxon>
        <taxon>Bacillota</taxon>
        <taxon>Clostridia</taxon>
        <taxon>Eubacteriales</taxon>
        <taxon>Peptococcaceae</taxon>
        <taxon>Peptococcaceae incertae sedis</taxon>
        <taxon>Candidatus Avidehalobacter</taxon>
    </lineage>
</organism>
<dbReference type="HAMAP" id="MF_00036_B">
    <property type="entry name" value="Ala_tRNA_synth_B"/>
    <property type="match status" value="1"/>
</dbReference>
<dbReference type="InterPro" id="IPR012947">
    <property type="entry name" value="tRNA_SAD"/>
</dbReference>
<dbReference type="FunFam" id="3.30.930.10:FF:000004">
    <property type="entry name" value="Alanine--tRNA ligase"/>
    <property type="match status" value="1"/>
</dbReference>
<dbReference type="CDD" id="cd00673">
    <property type="entry name" value="AlaRS_core"/>
    <property type="match status" value="1"/>
</dbReference>
<dbReference type="NCBIfam" id="TIGR00344">
    <property type="entry name" value="alaS"/>
    <property type="match status" value="1"/>
</dbReference>
<comment type="cofactor">
    <cofactor evidence="13">
        <name>Zn(2+)</name>
        <dbReference type="ChEBI" id="CHEBI:29105"/>
    </cofactor>
    <text evidence="13">Binds 1 zinc ion per subunit.</text>
</comment>
<dbReference type="EMBL" id="DVMH01000020">
    <property type="protein sequence ID" value="HIU10285.1"/>
    <property type="molecule type" value="Genomic_DNA"/>
</dbReference>
<dbReference type="PRINTS" id="PR00980">
    <property type="entry name" value="TRNASYNTHALA"/>
</dbReference>
<evidence type="ECO:0000256" key="3">
    <source>
        <dbReference type="ARBA" id="ARBA00022598"/>
    </source>
</evidence>
<feature type="binding site" evidence="13">
    <location>
        <position position="583"/>
    </location>
    <ligand>
        <name>Zn(2+)</name>
        <dbReference type="ChEBI" id="CHEBI:29105"/>
    </ligand>
</feature>
<sequence length="891" mass="98830">MTETKHKYSDLVTEAQIREAFLKFFEAKGHTRVPSSPLVPHNDPTLLFVNAGMVQFKDTFLGLEKRPYVRATSAQKCVRAGGKHNDLDTVGRTARHHTFFEMLGNFSFGDYFKEDAIKNAWEFITEVLKLPKDRLYVTVYKEDDEAREIWKRVTGFSDERIYSMGEKDNFWAMGDTGPCGPCSEIFFDRGEKYTCNAPKCAMGVCDCDRWMEIWNLVFMQYERDEQGNLTPLPRPSIDTGMGLERITSIMQDVDSNYEIPLMRSLIGFVEDLTQTTYDPGKAGFPYRVIADHIRACTFLIADGVIPGNDGRNYVLRRIFRRAVRYGVSLGINEPFMHKMVPLVCQLMGDAYPEIREQQDFIAKVMLLEEEKFRETISDGLTMVGNIIAQMKEAGDTTFSGKNAFQLYDTYGFPLDLTKDILEENNMQLDERQFEAALEAQRERARAARNVKTNVEDLQELTNLLADIPATKFTGYEQTEGKGKVLAVIVDKKLTNNISGGQDGYLVLDETPFYAESGGQLGDSGEVNGANAELLINNTTKLPNGIFLHHFLAKTGGLKPGDTVTCKINMEQRLDEARNHSATHLLQFALRQVLGNHVHQAGSLVRADRLRFDFSHIAPLSPAELDTIEGIVNGLILQNEPVKTVLMSKDEATAQGFLAFFGDKYGEQVRTVTMGPSQELCGGTHVHATGDIGSFKIISESGIGSGIRRIEAVTGRHVHKFMSEHLEHLFQTAALLKTNWQNLEQKVAALIEENKEKDREIRQLRQQLSQQSLGDVTEKAKEIAGVKVVAAKVPAENMDELRSTMDKVRDKLPEGVAILTAATEGKVLLVAYVGKPLIARGLNAGNIVKAAAAACGGGGGGRPDMAQAGGKDPAKIQDALDAALKHIEAALA</sequence>
<dbReference type="GO" id="GO:0016740">
    <property type="term" value="F:transferase activity"/>
    <property type="evidence" value="ECO:0007669"/>
    <property type="project" value="UniProtKB-ARBA"/>
</dbReference>
<evidence type="ECO:0000313" key="16">
    <source>
        <dbReference type="EMBL" id="HIU10285.1"/>
    </source>
</evidence>
<dbReference type="InterPro" id="IPR018164">
    <property type="entry name" value="Ala-tRNA-synth_IIc_N"/>
</dbReference>
<dbReference type="GO" id="GO:0002161">
    <property type="term" value="F:aminoacyl-tRNA deacylase activity"/>
    <property type="evidence" value="ECO:0007669"/>
    <property type="project" value="TreeGrafter"/>
</dbReference>
<keyword evidence="4 13" id="KW-0479">Metal-binding</keyword>
<evidence type="ECO:0000259" key="15">
    <source>
        <dbReference type="PROSITE" id="PS50860"/>
    </source>
</evidence>
<evidence type="ECO:0000256" key="11">
    <source>
        <dbReference type="ARBA" id="ARBA00024779"/>
    </source>
</evidence>
<dbReference type="Pfam" id="PF02272">
    <property type="entry name" value="DHHA1"/>
    <property type="match status" value="1"/>
</dbReference>
<comment type="domain">
    <text evidence="13">Consists of three domains; the N-terminal catalytic domain, the editing domain and the C-terminal C-Ala domain. The editing domain removes incorrectly charged amino acids, while the C-Ala domain, along with tRNA(Ala), serves as a bridge to cooperatively bring together the editing and aminoacylation centers thus stimulating deacylation of misacylated tRNAs.</text>
</comment>
<keyword evidence="13" id="KW-0963">Cytoplasm</keyword>
<name>A0A9D1HJM9_9FIRM</name>
<dbReference type="GO" id="GO:0006419">
    <property type="term" value="P:alanyl-tRNA aminoacylation"/>
    <property type="evidence" value="ECO:0007669"/>
    <property type="project" value="UniProtKB-UniRule"/>
</dbReference>
<dbReference type="InterPro" id="IPR009000">
    <property type="entry name" value="Transl_B-barrel_sf"/>
</dbReference>
<reference evidence="16" key="1">
    <citation type="submission" date="2020-10" db="EMBL/GenBank/DDBJ databases">
        <authorList>
            <person name="Gilroy R."/>
        </authorList>
    </citation>
    <scope>NUCLEOTIDE SEQUENCE</scope>
    <source>
        <strain evidence="16">2830</strain>
    </source>
</reference>
<dbReference type="EC" id="6.1.1.7" evidence="13"/>
<dbReference type="FunFam" id="3.30.980.10:FF:000004">
    <property type="entry name" value="Alanine--tRNA ligase, cytoplasmic"/>
    <property type="match status" value="1"/>
</dbReference>
<accession>A0A9D1HJM9</accession>
<keyword evidence="9 13" id="KW-0648">Protein biosynthesis</keyword>
<dbReference type="Gene3D" id="3.30.980.10">
    <property type="entry name" value="Threonyl-trna Synthetase, Chain A, domain 2"/>
    <property type="match status" value="1"/>
</dbReference>
<dbReference type="InterPro" id="IPR023033">
    <property type="entry name" value="Ala_tRNA_ligase_euk/bac"/>
</dbReference>
<evidence type="ECO:0000256" key="5">
    <source>
        <dbReference type="ARBA" id="ARBA00022741"/>
    </source>
</evidence>
<comment type="catalytic activity">
    <reaction evidence="12 13">
        <text>tRNA(Ala) + L-alanine + ATP = L-alanyl-tRNA(Ala) + AMP + diphosphate</text>
        <dbReference type="Rhea" id="RHEA:12540"/>
        <dbReference type="Rhea" id="RHEA-COMP:9657"/>
        <dbReference type="Rhea" id="RHEA-COMP:9923"/>
        <dbReference type="ChEBI" id="CHEBI:30616"/>
        <dbReference type="ChEBI" id="CHEBI:33019"/>
        <dbReference type="ChEBI" id="CHEBI:57972"/>
        <dbReference type="ChEBI" id="CHEBI:78442"/>
        <dbReference type="ChEBI" id="CHEBI:78497"/>
        <dbReference type="ChEBI" id="CHEBI:456215"/>
        <dbReference type="EC" id="6.1.1.7"/>
    </reaction>
</comment>
<dbReference type="Gene3D" id="3.10.310.40">
    <property type="match status" value="1"/>
</dbReference>
<evidence type="ECO:0000256" key="4">
    <source>
        <dbReference type="ARBA" id="ARBA00022723"/>
    </source>
</evidence>
<dbReference type="Proteomes" id="UP000824124">
    <property type="component" value="Unassembled WGS sequence"/>
</dbReference>
<dbReference type="InterPro" id="IPR045864">
    <property type="entry name" value="aa-tRNA-synth_II/BPL/LPL"/>
</dbReference>
<dbReference type="SUPFAM" id="SSF50447">
    <property type="entry name" value="Translation proteins"/>
    <property type="match status" value="1"/>
</dbReference>
<dbReference type="Gene3D" id="3.30.54.20">
    <property type="match status" value="1"/>
</dbReference>
<evidence type="ECO:0000256" key="9">
    <source>
        <dbReference type="ARBA" id="ARBA00022917"/>
    </source>
</evidence>
<feature type="domain" description="Alanyl-transfer RNA synthetases family profile" evidence="15">
    <location>
        <begin position="12"/>
        <end position="723"/>
    </location>
</feature>
<dbReference type="Pfam" id="PF07973">
    <property type="entry name" value="tRNA_SAD"/>
    <property type="match status" value="1"/>
</dbReference>